<name>A0A699JAK6_TANCI</name>
<organism evidence="2">
    <name type="scientific">Tanacetum cinerariifolium</name>
    <name type="common">Dalmatian daisy</name>
    <name type="synonym">Chrysanthemum cinerariifolium</name>
    <dbReference type="NCBI Taxonomy" id="118510"/>
    <lineage>
        <taxon>Eukaryota</taxon>
        <taxon>Viridiplantae</taxon>
        <taxon>Streptophyta</taxon>
        <taxon>Embryophyta</taxon>
        <taxon>Tracheophyta</taxon>
        <taxon>Spermatophyta</taxon>
        <taxon>Magnoliopsida</taxon>
        <taxon>eudicotyledons</taxon>
        <taxon>Gunneridae</taxon>
        <taxon>Pentapetalae</taxon>
        <taxon>asterids</taxon>
        <taxon>campanulids</taxon>
        <taxon>Asterales</taxon>
        <taxon>Asteraceae</taxon>
        <taxon>Asteroideae</taxon>
        <taxon>Anthemideae</taxon>
        <taxon>Anthemidinae</taxon>
        <taxon>Tanacetum</taxon>
    </lineage>
</organism>
<dbReference type="EMBL" id="BKCJ010390744">
    <property type="protein sequence ID" value="GFA23926.1"/>
    <property type="molecule type" value="Genomic_DNA"/>
</dbReference>
<protein>
    <submittedName>
        <fullName evidence="2">Uncharacterized protein</fullName>
    </submittedName>
</protein>
<comment type="caution">
    <text evidence="2">The sequence shown here is derived from an EMBL/GenBank/DDBJ whole genome shotgun (WGS) entry which is preliminary data.</text>
</comment>
<evidence type="ECO:0000313" key="2">
    <source>
        <dbReference type="EMBL" id="GFA23926.1"/>
    </source>
</evidence>
<dbReference type="AlphaFoldDB" id="A0A699JAK6"/>
<reference evidence="2" key="1">
    <citation type="journal article" date="2019" name="Sci. Rep.">
        <title>Draft genome of Tanacetum cinerariifolium, the natural source of mosquito coil.</title>
        <authorList>
            <person name="Yamashiro T."/>
            <person name="Shiraishi A."/>
            <person name="Satake H."/>
            <person name="Nakayama K."/>
        </authorList>
    </citation>
    <scope>NUCLEOTIDE SEQUENCE</scope>
</reference>
<feature type="region of interest" description="Disordered" evidence="1">
    <location>
        <begin position="1"/>
        <end position="42"/>
    </location>
</feature>
<gene>
    <name evidence="2" type="ORF">Tci_595898</name>
</gene>
<sequence>MDKESQAASIAKTHHQSSPPQAEKPLSSHASSIEASDTHSSSDDILKKYDNILPLTERQLVKYLRKMSNALFAKIIKDN</sequence>
<evidence type="ECO:0000256" key="1">
    <source>
        <dbReference type="SAM" id="MobiDB-lite"/>
    </source>
</evidence>
<proteinExistence type="predicted"/>
<accession>A0A699JAK6</accession>